<dbReference type="Pfam" id="PF00004">
    <property type="entry name" value="AAA"/>
    <property type="match status" value="1"/>
</dbReference>
<dbReference type="eggNOG" id="arCOG01307">
    <property type="taxonomic scope" value="Archaea"/>
</dbReference>
<dbReference type="SUPFAM" id="SSF116846">
    <property type="entry name" value="MIT domain"/>
    <property type="match status" value="1"/>
</dbReference>
<dbReference type="GO" id="GO:0005524">
    <property type="term" value="F:ATP binding"/>
    <property type="evidence" value="ECO:0007669"/>
    <property type="project" value="UniProtKB-KW"/>
</dbReference>
<dbReference type="HOGENOM" id="CLU_000688_21_2_2"/>
<protein>
    <submittedName>
        <fullName evidence="8">AAA ATPase central domain protein</fullName>
    </submittedName>
</protein>
<dbReference type="Pfam" id="PF04212">
    <property type="entry name" value="MIT"/>
    <property type="match status" value="1"/>
</dbReference>
<dbReference type="SMART" id="SM00382">
    <property type="entry name" value="AAA"/>
    <property type="match status" value="1"/>
</dbReference>
<evidence type="ECO:0000256" key="4">
    <source>
        <dbReference type="ARBA" id="ARBA00022741"/>
    </source>
</evidence>
<dbReference type="SUPFAM" id="SSF52540">
    <property type="entry name" value="P-loop containing nucleoside triphosphate hydrolases"/>
    <property type="match status" value="1"/>
</dbReference>
<dbReference type="GO" id="GO:0016020">
    <property type="term" value="C:membrane"/>
    <property type="evidence" value="ECO:0007669"/>
    <property type="project" value="UniProtKB-SubCell"/>
</dbReference>
<dbReference type="Pfam" id="PF17862">
    <property type="entry name" value="AAA_lid_3"/>
    <property type="match status" value="1"/>
</dbReference>
<dbReference type="InterPro" id="IPR050304">
    <property type="entry name" value="MT-severing_AAA_ATPase"/>
</dbReference>
<evidence type="ECO:0000313" key="9">
    <source>
        <dbReference type="Proteomes" id="UP000006175"/>
    </source>
</evidence>
<evidence type="ECO:0000259" key="6">
    <source>
        <dbReference type="SMART" id="SM00382"/>
    </source>
</evidence>
<feature type="domain" description="AAA+ ATPase" evidence="6">
    <location>
        <begin position="146"/>
        <end position="287"/>
    </location>
</feature>
<feature type="domain" description="MIT" evidence="7">
    <location>
        <begin position="10"/>
        <end position="87"/>
    </location>
</feature>
<keyword evidence="9" id="KW-1185">Reference proteome</keyword>
<dbReference type="Gene3D" id="1.10.8.60">
    <property type="match status" value="1"/>
</dbReference>
<dbReference type="InterPro" id="IPR015415">
    <property type="entry name" value="Spast_Vps4_C"/>
</dbReference>
<accession>I3XQE5</accession>
<name>I3XQE5_DESAM</name>
<evidence type="ECO:0000259" key="7">
    <source>
        <dbReference type="SMART" id="SM00745"/>
    </source>
</evidence>
<dbReference type="PANTHER" id="PTHR23074:SF83">
    <property type="entry name" value="VACUOLAR PROTEIN SORTING-ASSOCIATED PROTEIN 4A"/>
    <property type="match status" value="1"/>
</dbReference>
<keyword evidence="4" id="KW-0547">Nucleotide-binding</keyword>
<dbReference type="GO" id="GO:0016887">
    <property type="term" value="F:ATP hydrolysis activity"/>
    <property type="evidence" value="ECO:0007669"/>
    <property type="project" value="InterPro"/>
</dbReference>
<dbReference type="KEGG" id="dfd:Desfe_0258"/>
<organism evidence="8 9">
    <name type="scientific">Desulfurococcus amylolyticus DSM 16532</name>
    <dbReference type="NCBI Taxonomy" id="768672"/>
    <lineage>
        <taxon>Archaea</taxon>
        <taxon>Thermoproteota</taxon>
        <taxon>Thermoprotei</taxon>
        <taxon>Desulfurococcales</taxon>
        <taxon>Desulfurococcaceae</taxon>
        <taxon>Desulfurococcus</taxon>
    </lineage>
</organism>
<evidence type="ECO:0000313" key="8">
    <source>
        <dbReference type="EMBL" id="AFL66169.1"/>
    </source>
</evidence>
<dbReference type="EMBL" id="CP003321">
    <property type="protein sequence ID" value="AFL66169.1"/>
    <property type="molecule type" value="Genomic_DNA"/>
</dbReference>
<gene>
    <name evidence="8" type="ORF">Desfe_0258</name>
</gene>
<dbReference type="Gene3D" id="3.40.50.300">
    <property type="entry name" value="P-loop containing nucleotide triphosphate hydrolases"/>
    <property type="match status" value="1"/>
</dbReference>
<evidence type="ECO:0000256" key="2">
    <source>
        <dbReference type="ARBA" id="ARBA00004496"/>
    </source>
</evidence>
<dbReference type="SMART" id="SM00745">
    <property type="entry name" value="MIT"/>
    <property type="match status" value="1"/>
</dbReference>
<keyword evidence="5" id="KW-0067">ATP-binding</keyword>
<dbReference type="Pfam" id="PF09336">
    <property type="entry name" value="Vps4_C"/>
    <property type="match status" value="1"/>
</dbReference>
<proteinExistence type="predicted"/>
<dbReference type="GO" id="GO:0005737">
    <property type="term" value="C:cytoplasm"/>
    <property type="evidence" value="ECO:0007669"/>
    <property type="project" value="UniProtKB-SubCell"/>
</dbReference>
<dbReference type="AlphaFoldDB" id="I3XQE5"/>
<keyword evidence="3" id="KW-0963">Cytoplasm</keyword>
<dbReference type="InterPro" id="IPR003593">
    <property type="entry name" value="AAA+_ATPase"/>
</dbReference>
<dbReference type="Proteomes" id="UP000006175">
    <property type="component" value="Chromosome"/>
</dbReference>
<dbReference type="FunFam" id="3.40.50.300:FF:001054">
    <property type="entry name" value="ATPase, AAA family, putative"/>
    <property type="match status" value="1"/>
</dbReference>
<evidence type="ECO:0000256" key="5">
    <source>
        <dbReference type="ARBA" id="ARBA00022840"/>
    </source>
</evidence>
<reference evidence="8 9" key="1">
    <citation type="journal article" date="2012" name="J. Bacteriol.">
        <title>Complete Genome Sequence of Desulfurococcus fermentans, a Hyperthermophilic Cellulolytic Crenarchaeon Isolated from a Freshwater Hot Spring in Kamchatka, Russia.</title>
        <authorList>
            <person name="Susanti D."/>
            <person name="Johnson E.F."/>
            <person name="Rodriguez J.R."/>
            <person name="Anderson I."/>
            <person name="Perevalova A.A."/>
            <person name="Kyrpides N."/>
            <person name="Lucas S."/>
            <person name="Han J."/>
            <person name="Lapidus A."/>
            <person name="Cheng J.F."/>
            <person name="Goodwin L."/>
            <person name="Pitluck S."/>
            <person name="Mavrommatis K."/>
            <person name="Peters L."/>
            <person name="Land M.L."/>
            <person name="Hauser L."/>
            <person name="Gopalan V."/>
            <person name="Chan P.P."/>
            <person name="Lowe T.M."/>
            <person name="Atomi H."/>
            <person name="Bonch-Osmolovskaya E.A."/>
            <person name="Woyke T."/>
            <person name="Mukhopadhyay B."/>
        </authorList>
    </citation>
    <scope>NUCLEOTIDE SEQUENCE [LARGE SCALE GENOMIC DNA]</scope>
    <source>
        <strain evidence="8 9">DSM 16532</strain>
    </source>
</reference>
<dbReference type="InterPro" id="IPR003959">
    <property type="entry name" value="ATPase_AAA_core"/>
</dbReference>
<dbReference type="InterPro" id="IPR007330">
    <property type="entry name" value="MIT_dom"/>
</dbReference>
<evidence type="ECO:0000256" key="1">
    <source>
        <dbReference type="ARBA" id="ARBA00004370"/>
    </source>
</evidence>
<dbReference type="InterPro" id="IPR027417">
    <property type="entry name" value="P-loop_NTPase"/>
</dbReference>
<dbReference type="Gene3D" id="1.20.58.80">
    <property type="entry name" value="Phosphotransferase system, lactose/cellobiose-type IIA subunit"/>
    <property type="match status" value="1"/>
</dbReference>
<sequence length="394" mass="44651">MLLGVIAVSMQYLVDKGIEYAHKAVSADKAGDYETAVKYYNSAIDLLSKYLKLYPDSPLAETYRDLVQKYKNRVALLEKYLSNSVKIGGPQGEEDSIDDVVEVLEPEKRSNKNTFKDLVDLEEVKQALKRSVIYPVKTPHLYPLGWAQGILLFGPPGCGKTELAIALANEVGAVLINVSPATVMSKWLGDTEKNVKKIFDKAREYASQGKPVIIFIDEVDSLLQPLGNEVGGEKRMRNQFLIEMDGLKSKENKKMPLFVVGATNKPWTLDIGFIRRFEKRIYVPPPNREVRKQLFIHYIGKLKDIYSIDNIDYEKLADLTENYSPADIASIVKEVQNNVAEELNEKGLSKPEDIKQSRPLTTEDFVKVIEKRKPSIDPSWLEAYKEWQEKYGAL</sequence>
<evidence type="ECO:0000256" key="3">
    <source>
        <dbReference type="ARBA" id="ARBA00022490"/>
    </source>
</evidence>
<dbReference type="InterPro" id="IPR041569">
    <property type="entry name" value="AAA_lid_3"/>
</dbReference>
<dbReference type="PANTHER" id="PTHR23074">
    <property type="entry name" value="AAA DOMAIN-CONTAINING"/>
    <property type="match status" value="1"/>
</dbReference>
<comment type="subcellular location">
    <subcellularLocation>
        <location evidence="2">Cytoplasm</location>
    </subcellularLocation>
    <subcellularLocation>
        <location evidence="1">Membrane</location>
    </subcellularLocation>
</comment>
<dbReference type="InterPro" id="IPR036181">
    <property type="entry name" value="MIT_dom_sf"/>
</dbReference>